<dbReference type="Pfam" id="PF00571">
    <property type="entry name" value="CBS"/>
    <property type="match status" value="2"/>
</dbReference>
<dbReference type="CDD" id="cd04622">
    <property type="entry name" value="CBS_pair_HRP1_like"/>
    <property type="match status" value="1"/>
</dbReference>
<dbReference type="OrthoDB" id="9802114at2"/>
<dbReference type="AlphaFoldDB" id="A0A1M7JN98"/>
<evidence type="ECO:0000259" key="3">
    <source>
        <dbReference type="PROSITE" id="PS51371"/>
    </source>
</evidence>
<evidence type="ECO:0000256" key="2">
    <source>
        <dbReference type="PROSITE-ProRule" id="PRU00703"/>
    </source>
</evidence>
<dbReference type="RefSeq" id="WP_073037646.1">
    <property type="nucleotide sequence ID" value="NZ_BMLR01000008.1"/>
</dbReference>
<dbReference type="PROSITE" id="PS51371">
    <property type="entry name" value="CBS"/>
    <property type="match status" value="2"/>
</dbReference>
<evidence type="ECO:0000313" key="5">
    <source>
        <dbReference type="Proteomes" id="UP000183974"/>
    </source>
</evidence>
<dbReference type="InterPro" id="IPR000644">
    <property type="entry name" value="CBS_dom"/>
</dbReference>
<dbReference type="Gene3D" id="3.10.580.10">
    <property type="entry name" value="CBS-domain"/>
    <property type="match status" value="1"/>
</dbReference>
<feature type="domain" description="CBS" evidence="3">
    <location>
        <begin position="7"/>
        <end position="65"/>
    </location>
</feature>
<dbReference type="PANTHER" id="PTHR43080">
    <property type="entry name" value="CBS DOMAIN-CONTAINING PROTEIN CBSX3, MITOCHONDRIAL"/>
    <property type="match status" value="1"/>
</dbReference>
<evidence type="ECO:0000313" key="4">
    <source>
        <dbReference type="EMBL" id="SHM54213.1"/>
    </source>
</evidence>
<dbReference type="SMART" id="SM00116">
    <property type="entry name" value="CBS"/>
    <property type="match status" value="2"/>
</dbReference>
<reference evidence="4 5" key="1">
    <citation type="submission" date="2016-11" db="EMBL/GenBank/DDBJ databases">
        <authorList>
            <person name="Jaros S."/>
            <person name="Januszkiewicz K."/>
            <person name="Wedrychowicz H."/>
        </authorList>
    </citation>
    <scope>NUCLEOTIDE SEQUENCE [LARGE SCALE GENOMIC DNA]</scope>
    <source>
        <strain evidence="4 5">DSM 29589</strain>
    </source>
</reference>
<dbReference type="InterPro" id="IPR046342">
    <property type="entry name" value="CBS_dom_sf"/>
</dbReference>
<keyword evidence="5" id="KW-1185">Reference proteome</keyword>
<evidence type="ECO:0000256" key="1">
    <source>
        <dbReference type="ARBA" id="ARBA00023122"/>
    </source>
</evidence>
<gene>
    <name evidence="4" type="ORF">SAMN05444398_12120</name>
</gene>
<dbReference type="STRING" id="337701.SAMN05444398_12120"/>
<dbReference type="SUPFAM" id="SSF54631">
    <property type="entry name" value="CBS-domain pair"/>
    <property type="match status" value="1"/>
</dbReference>
<proteinExistence type="predicted"/>
<name>A0A1M7JN98_9RHOB</name>
<organism evidence="4 5">
    <name type="scientific">Roseovarius pacificus</name>
    <dbReference type="NCBI Taxonomy" id="337701"/>
    <lineage>
        <taxon>Bacteria</taxon>
        <taxon>Pseudomonadati</taxon>
        <taxon>Pseudomonadota</taxon>
        <taxon>Alphaproteobacteria</taxon>
        <taxon>Rhodobacterales</taxon>
        <taxon>Roseobacteraceae</taxon>
        <taxon>Roseovarius</taxon>
    </lineage>
</organism>
<dbReference type="Proteomes" id="UP000183974">
    <property type="component" value="Unassembled WGS sequence"/>
</dbReference>
<feature type="domain" description="CBS" evidence="3">
    <location>
        <begin position="71"/>
        <end position="130"/>
    </location>
</feature>
<dbReference type="InterPro" id="IPR051257">
    <property type="entry name" value="Diverse_CBS-Domain"/>
</dbReference>
<protein>
    <submittedName>
        <fullName evidence="4">CBS domain-containing protein</fullName>
    </submittedName>
</protein>
<keyword evidence="1 2" id="KW-0129">CBS domain</keyword>
<dbReference type="EMBL" id="FRBR01000021">
    <property type="protein sequence ID" value="SHM54213.1"/>
    <property type="molecule type" value="Genomic_DNA"/>
</dbReference>
<sequence>MQVREIMSQHAVTATPQQTIGEAAEIMQRVGTGFIPVGENDRLVGTLTDRDIVVNGIAQGRSADSAVTEVMSPDVLYCYEDQEVAEVARNMGAQQVRRMPVVDRDKRLVGIVSLGDLSRNGDPSAAGAALEEISA</sequence>
<accession>A0A1M7JN98</accession>
<dbReference type="PANTHER" id="PTHR43080:SF2">
    <property type="entry name" value="CBS DOMAIN-CONTAINING PROTEIN"/>
    <property type="match status" value="1"/>
</dbReference>